<evidence type="ECO:0000313" key="4">
    <source>
        <dbReference type="Proteomes" id="UP000316726"/>
    </source>
</evidence>
<dbReference type="EMBL" id="CP031037">
    <property type="protein sequence ID" value="QDZ20774.1"/>
    <property type="molecule type" value="Genomic_DNA"/>
</dbReference>
<keyword evidence="1" id="KW-0812">Transmembrane</keyword>
<proteinExistence type="predicted"/>
<sequence>MRGERSAVTVVAVLVLIAAAAPVALAVDRHKEVVVYTPENDSDWKLKCSREKSRMVRRVLNEFVFPHLAKAQVNFTLSCPLATQRDVYYEHEANKQKFRASYWKSLYSNKIFKSEHFIDQHMENRHMDKIPATADVCLADRCDVFLCDEYALSFYEALGLPQKRMRSKFVKKPCDDGAMGSAQNECRRLLETCFRDLERPKLYEFFEQNVCSRLECKSFHTILPNLNSQRPDRYRVLYITFSVIVALILLSYYIVVFLTWSERRQRPDLRKRRIRKLN</sequence>
<dbReference type="PANTHER" id="PTHR21385">
    <property type="entry name" value="ZINC FINGER PROTEIN-RELATED"/>
    <property type="match status" value="1"/>
</dbReference>
<feature type="signal peptide" evidence="2">
    <location>
        <begin position="1"/>
        <end position="26"/>
    </location>
</feature>
<dbReference type="AlphaFoldDB" id="A0A5B8MLC4"/>
<keyword evidence="2" id="KW-0732">Signal</keyword>
<feature type="chain" id="PRO_5023121132" evidence="2">
    <location>
        <begin position="27"/>
        <end position="278"/>
    </location>
</feature>
<protein>
    <submittedName>
        <fullName evidence="3">Uncharacterized protein</fullName>
    </submittedName>
</protein>
<dbReference type="OrthoDB" id="496771at2759"/>
<evidence type="ECO:0000313" key="3">
    <source>
        <dbReference type="EMBL" id="QDZ20774.1"/>
    </source>
</evidence>
<gene>
    <name evidence="3" type="ORF">A3770_04p32920</name>
</gene>
<keyword evidence="1" id="KW-0472">Membrane</keyword>
<dbReference type="Proteomes" id="UP000316726">
    <property type="component" value="Chromosome 4"/>
</dbReference>
<name>A0A5B8MLC4_9CHLO</name>
<accession>A0A5B8MLC4</accession>
<keyword evidence="1" id="KW-1133">Transmembrane helix</keyword>
<dbReference type="PANTHER" id="PTHR21385:SF0">
    <property type="entry name" value="RE51073P"/>
    <property type="match status" value="1"/>
</dbReference>
<feature type="transmembrane region" description="Helical" evidence="1">
    <location>
        <begin position="236"/>
        <end position="260"/>
    </location>
</feature>
<evidence type="ECO:0000256" key="1">
    <source>
        <dbReference type="SAM" id="Phobius"/>
    </source>
</evidence>
<reference evidence="3 4" key="1">
    <citation type="submission" date="2018-07" db="EMBL/GenBank/DDBJ databases">
        <title>The complete nuclear genome of the prasinophyte Chloropicon primus (CCMP1205).</title>
        <authorList>
            <person name="Pombert J.-F."/>
            <person name="Otis C."/>
            <person name="Turmel M."/>
            <person name="Lemieux C."/>
        </authorList>
    </citation>
    <scope>NUCLEOTIDE SEQUENCE [LARGE SCALE GENOMIC DNA]</scope>
    <source>
        <strain evidence="3 4">CCMP1205</strain>
    </source>
</reference>
<evidence type="ECO:0000256" key="2">
    <source>
        <dbReference type="SAM" id="SignalP"/>
    </source>
</evidence>
<keyword evidence="4" id="KW-1185">Reference proteome</keyword>
<organism evidence="3 4">
    <name type="scientific">Chloropicon primus</name>
    <dbReference type="NCBI Taxonomy" id="1764295"/>
    <lineage>
        <taxon>Eukaryota</taxon>
        <taxon>Viridiplantae</taxon>
        <taxon>Chlorophyta</taxon>
        <taxon>Chloropicophyceae</taxon>
        <taxon>Chloropicales</taxon>
        <taxon>Chloropicaceae</taxon>
        <taxon>Chloropicon</taxon>
    </lineage>
</organism>